<proteinExistence type="predicted"/>
<feature type="region of interest" description="Disordered" evidence="1">
    <location>
        <begin position="501"/>
        <end position="539"/>
    </location>
</feature>
<keyword evidence="3" id="KW-1185">Reference proteome</keyword>
<dbReference type="OrthoDB" id="2351940at2759"/>
<evidence type="ECO:0000313" key="2">
    <source>
        <dbReference type="EMBL" id="KAF1981779.1"/>
    </source>
</evidence>
<reference evidence="2" key="1">
    <citation type="journal article" date="2020" name="Stud. Mycol.">
        <title>101 Dothideomycetes genomes: a test case for predicting lifestyles and emergence of pathogens.</title>
        <authorList>
            <person name="Haridas S."/>
            <person name="Albert R."/>
            <person name="Binder M."/>
            <person name="Bloem J."/>
            <person name="Labutti K."/>
            <person name="Salamov A."/>
            <person name="Andreopoulos B."/>
            <person name="Baker S."/>
            <person name="Barry K."/>
            <person name="Bills G."/>
            <person name="Bluhm B."/>
            <person name="Cannon C."/>
            <person name="Castanera R."/>
            <person name="Culley D."/>
            <person name="Daum C."/>
            <person name="Ezra D."/>
            <person name="Gonzalez J."/>
            <person name="Henrissat B."/>
            <person name="Kuo A."/>
            <person name="Liang C."/>
            <person name="Lipzen A."/>
            <person name="Lutzoni F."/>
            <person name="Magnuson J."/>
            <person name="Mondo S."/>
            <person name="Nolan M."/>
            <person name="Ohm R."/>
            <person name="Pangilinan J."/>
            <person name="Park H.-J."/>
            <person name="Ramirez L."/>
            <person name="Alfaro M."/>
            <person name="Sun H."/>
            <person name="Tritt A."/>
            <person name="Yoshinaga Y."/>
            <person name="Zwiers L.-H."/>
            <person name="Turgeon B."/>
            <person name="Goodwin S."/>
            <person name="Spatafora J."/>
            <person name="Crous P."/>
            <person name="Grigoriev I."/>
        </authorList>
    </citation>
    <scope>NUCLEOTIDE SEQUENCE</scope>
    <source>
        <strain evidence="2">CBS 113979</strain>
    </source>
</reference>
<dbReference type="EMBL" id="ML977193">
    <property type="protein sequence ID" value="KAF1981779.1"/>
    <property type="molecule type" value="Genomic_DNA"/>
</dbReference>
<dbReference type="Proteomes" id="UP000800041">
    <property type="component" value="Unassembled WGS sequence"/>
</dbReference>
<feature type="compositionally biased region" description="Polar residues" evidence="1">
    <location>
        <begin position="122"/>
        <end position="134"/>
    </location>
</feature>
<feature type="region of interest" description="Disordered" evidence="1">
    <location>
        <begin position="407"/>
        <end position="457"/>
    </location>
</feature>
<feature type="region of interest" description="Disordered" evidence="1">
    <location>
        <begin position="1"/>
        <end position="138"/>
    </location>
</feature>
<organism evidence="2 3">
    <name type="scientific">Aulographum hederae CBS 113979</name>
    <dbReference type="NCBI Taxonomy" id="1176131"/>
    <lineage>
        <taxon>Eukaryota</taxon>
        <taxon>Fungi</taxon>
        <taxon>Dikarya</taxon>
        <taxon>Ascomycota</taxon>
        <taxon>Pezizomycotina</taxon>
        <taxon>Dothideomycetes</taxon>
        <taxon>Pleosporomycetidae</taxon>
        <taxon>Aulographales</taxon>
        <taxon>Aulographaceae</taxon>
    </lineage>
</organism>
<accession>A0A6G1GLZ1</accession>
<feature type="compositionally biased region" description="Basic and acidic residues" evidence="1">
    <location>
        <begin position="171"/>
        <end position="184"/>
    </location>
</feature>
<evidence type="ECO:0000256" key="1">
    <source>
        <dbReference type="SAM" id="MobiDB-lite"/>
    </source>
</evidence>
<feature type="compositionally biased region" description="Low complexity" evidence="1">
    <location>
        <begin position="320"/>
        <end position="330"/>
    </location>
</feature>
<protein>
    <submittedName>
        <fullName evidence="2">Uncharacterized protein</fullName>
    </submittedName>
</protein>
<name>A0A6G1GLZ1_9PEZI</name>
<feature type="region of interest" description="Disordered" evidence="1">
    <location>
        <begin position="151"/>
        <end position="184"/>
    </location>
</feature>
<gene>
    <name evidence="2" type="ORF">K402DRAFT_425076</name>
</gene>
<dbReference type="AlphaFoldDB" id="A0A6G1GLZ1"/>
<evidence type="ECO:0000313" key="3">
    <source>
        <dbReference type="Proteomes" id="UP000800041"/>
    </source>
</evidence>
<feature type="region of interest" description="Disordered" evidence="1">
    <location>
        <begin position="314"/>
        <end position="336"/>
    </location>
</feature>
<sequence length="601" mass="67833">MSGNFDYPPANSSTADDLNQFPARFQHLRQVLNQNRDRDRPPWAVTAEARTSQSASPMPPLTRSATRRRRTSTRSPPRLPNEQSSRLSDPPAQTPNYATLRDRPRAVPGERYLRRRRAMNEIRNTASTASTARSDLQDGTRRLEQMNSSLSDLLEPPERLYPPMTFPYSSDLHRADNHREPPRELDRLRRSLKRRKLDHNDDCAAFEGIRYGREGQVDPGRLKMEVVACDGGSYRGTDSANNILLDNDDVYCTKSSQCNLLIRHQGEATFALDKIVIKAPKRGYTHPIQEGLIFIGMTSEELSNIQEYSIQYTDPYPRTSESPEPQPYSSSRRHSRYNEELSLLESLTDPDIFEHLHERRLRREAAATSSRQNSDEASRTLARLRYGHTQDNESLLDADNDVCDWPSLADGRVDGQASPTDYTAPTPPPFTVTAESDDDDSSHDDDIPRPPRHVTGRLRQRLAAARALRQGGESSALIDDDDGELPSLGIYNAYGPGADYLGRGPFRGPRRGTPSRIEPRGSDEYGDDGDREGSEERRRPHARFFISREKSAIHVKFEPAVSGKFILLKLYSPWSGGNIDIKNVSAYGYSGPRMFPAIEPR</sequence>